<feature type="transmembrane region" description="Helical" evidence="1">
    <location>
        <begin position="6"/>
        <end position="27"/>
    </location>
</feature>
<evidence type="ECO:0000256" key="1">
    <source>
        <dbReference type="SAM" id="Phobius"/>
    </source>
</evidence>
<dbReference type="STRING" id="1836467.BTR34_16730"/>
<name>A0A1B7Z8W3_9FLAO</name>
<protein>
    <submittedName>
        <fullName evidence="2">Uncharacterized protein</fullName>
    </submittedName>
</protein>
<keyword evidence="1" id="KW-0812">Transmembrane</keyword>
<keyword evidence="1" id="KW-1133">Transmembrane helix</keyword>
<organism evidence="2 3">
    <name type="scientific">Maribacter hydrothermalis</name>
    <dbReference type="NCBI Taxonomy" id="1836467"/>
    <lineage>
        <taxon>Bacteria</taxon>
        <taxon>Pseudomonadati</taxon>
        <taxon>Bacteroidota</taxon>
        <taxon>Flavobacteriia</taxon>
        <taxon>Flavobacteriales</taxon>
        <taxon>Flavobacteriaceae</taxon>
        <taxon>Maribacter</taxon>
    </lineage>
</organism>
<dbReference type="EMBL" id="LZFP01000012">
    <property type="protein sequence ID" value="OBR39126.1"/>
    <property type="molecule type" value="Genomic_DNA"/>
</dbReference>
<dbReference type="AlphaFoldDB" id="A0A1B7Z8W3"/>
<reference evidence="3" key="1">
    <citation type="submission" date="2016-06" db="EMBL/GenBank/DDBJ databases">
        <authorList>
            <person name="Zhan P."/>
        </authorList>
    </citation>
    <scope>NUCLEOTIDE SEQUENCE [LARGE SCALE GENOMIC DNA]</scope>
    <source>
        <strain evidence="3">T28</strain>
    </source>
</reference>
<keyword evidence="3" id="KW-1185">Reference proteome</keyword>
<comment type="caution">
    <text evidence="2">The sequence shown here is derived from an EMBL/GenBank/DDBJ whole genome shotgun (WGS) entry which is preliminary data.</text>
</comment>
<keyword evidence="1" id="KW-0472">Membrane</keyword>
<dbReference type="KEGG" id="mart:BTR34_16730"/>
<proteinExistence type="predicted"/>
<dbReference type="Proteomes" id="UP000092164">
    <property type="component" value="Unassembled WGS sequence"/>
</dbReference>
<evidence type="ECO:0000313" key="2">
    <source>
        <dbReference type="EMBL" id="OBR39126.1"/>
    </source>
</evidence>
<gene>
    <name evidence="2" type="ORF">A9200_05545</name>
</gene>
<evidence type="ECO:0000313" key="3">
    <source>
        <dbReference type="Proteomes" id="UP000092164"/>
    </source>
</evidence>
<accession>A0A1B7Z8W3</accession>
<sequence length="108" mass="12797">MSTVKVKIVYPIVAFILMAGLLGPYFIKISHALNEHEELHCVSKELHIHAVEFDCDFDHYQFSTFYYPEFKYPQFIDEVIITEDIINNYFFLSKYQQLHFVLRGPPTC</sequence>